<evidence type="ECO:0000256" key="1">
    <source>
        <dbReference type="ARBA" id="ARBA00007985"/>
    </source>
</evidence>
<evidence type="ECO:0000313" key="8">
    <source>
        <dbReference type="EMBL" id="KAG5634567.1"/>
    </source>
</evidence>
<dbReference type="InterPro" id="IPR006219">
    <property type="entry name" value="DAHP_synth_1"/>
</dbReference>
<evidence type="ECO:0000256" key="4">
    <source>
        <dbReference type="ARBA" id="ARBA00022679"/>
    </source>
</evidence>
<accession>A0A9P7FSY9</accession>
<dbReference type="GO" id="GO:0008652">
    <property type="term" value="P:amino acid biosynthetic process"/>
    <property type="evidence" value="ECO:0007669"/>
    <property type="project" value="UniProtKB-KW"/>
</dbReference>
<dbReference type="InterPro" id="IPR006218">
    <property type="entry name" value="DAHP1/KDSA"/>
</dbReference>
<keyword evidence="4" id="KW-0808">Transferase</keyword>
<dbReference type="EMBL" id="JABCKI010006354">
    <property type="protein sequence ID" value="KAG5634567.1"/>
    <property type="molecule type" value="Genomic_DNA"/>
</dbReference>
<proteinExistence type="inferred from homology"/>
<reference evidence="8" key="2">
    <citation type="submission" date="2021-10" db="EMBL/GenBank/DDBJ databases">
        <title>Phylogenomics reveals ancestral predisposition of the termite-cultivated fungus Termitomyces towards a domesticated lifestyle.</title>
        <authorList>
            <person name="Auxier B."/>
            <person name="Grum-Grzhimaylo A."/>
            <person name="Cardenas M.E."/>
            <person name="Lodge J.D."/>
            <person name="Laessoe T."/>
            <person name="Pedersen O."/>
            <person name="Smith M.E."/>
            <person name="Kuyper T.W."/>
            <person name="Franco-Molano E.A."/>
            <person name="Baroni T.J."/>
            <person name="Aanen D.K."/>
        </authorList>
    </citation>
    <scope>NUCLEOTIDE SEQUENCE</scope>
    <source>
        <strain evidence="8">D49</strain>
    </source>
</reference>
<dbReference type="InterPro" id="IPR013785">
    <property type="entry name" value="Aldolase_TIM"/>
</dbReference>
<dbReference type="Pfam" id="PF00793">
    <property type="entry name" value="DAHP_synth_1"/>
    <property type="match status" value="1"/>
</dbReference>
<comment type="caution">
    <text evidence="8">The sequence shown here is derived from an EMBL/GenBank/DDBJ whole genome shotgun (WGS) entry which is preliminary data.</text>
</comment>
<evidence type="ECO:0000256" key="6">
    <source>
        <dbReference type="ARBA" id="ARBA00047508"/>
    </source>
</evidence>
<keyword evidence="5" id="KW-0057">Aromatic amino acid biosynthesis</keyword>
<keyword evidence="3" id="KW-0028">Amino-acid biosynthesis</keyword>
<dbReference type="Proteomes" id="UP000717328">
    <property type="component" value="Unassembled WGS sequence"/>
</dbReference>
<dbReference type="EC" id="2.5.1.54" evidence="2"/>
<sequence>MAMSFKDALSRLENSRVKSTRPLIPPQILQEDLPLTLLAAQTVLEGRLATEKILRGDDDRLMVVVGYVQNVLARDFSCLPPFRPCSVHNVPAALDYAKLLKAYAVGAQEDLHIVMRVYFEKPRTTVGWKGLINDPDMNNSFRINHGLRLARTLLLDVAKMGLPAGCEFLDTITPQYTADLVSWGAIGARTTESQVHRELTSALSMPTGFKNSTDGSVGIAIDACRAARSGHVFLSVGKEGLSSIVETEVRWCSSTIRMNLIVFR</sequence>
<dbReference type="GO" id="GO:0003849">
    <property type="term" value="F:3-deoxy-7-phosphoheptulonate synthase activity"/>
    <property type="evidence" value="ECO:0007669"/>
    <property type="project" value="UniProtKB-EC"/>
</dbReference>
<dbReference type="NCBIfam" id="TIGR00034">
    <property type="entry name" value="aroFGH"/>
    <property type="match status" value="1"/>
</dbReference>
<gene>
    <name evidence="8" type="ORF">H0H81_001513</name>
</gene>
<evidence type="ECO:0000256" key="5">
    <source>
        <dbReference type="ARBA" id="ARBA00023141"/>
    </source>
</evidence>
<evidence type="ECO:0000259" key="7">
    <source>
        <dbReference type="Pfam" id="PF00793"/>
    </source>
</evidence>
<reference evidence="8" key="1">
    <citation type="submission" date="2021-02" db="EMBL/GenBank/DDBJ databases">
        <authorList>
            <person name="Nieuwenhuis M."/>
            <person name="Van De Peppel L.J.J."/>
        </authorList>
    </citation>
    <scope>NUCLEOTIDE SEQUENCE</scope>
    <source>
        <strain evidence="8">D49</strain>
    </source>
</reference>
<dbReference type="GO" id="GO:0005737">
    <property type="term" value="C:cytoplasm"/>
    <property type="evidence" value="ECO:0007669"/>
    <property type="project" value="TreeGrafter"/>
</dbReference>
<dbReference type="Gene3D" id="3.20.20.70">
    <property type="entry name" value="Aldolase class I"/>
    <property type="match status" value="1"/>
</dbReference>
<evidence type="ECO:0000256" key="2">
    <source>
        <dbReference type="ARBA" id="ARBA00012694"/>
    </source>
</evidence>
<comment type="similarity">
    <text evidence="1">Belongs to the class-I DAHP synthase family.</text>
</comment>
<dbReference type="SUPFAM" id="SSF51569">
    <property type="entry name" value="Aldolase"/>
    <property type="match status" value="1"/>
</dbReference>
<organism evidence="8 9">
    <name type="scientific">Sphagnurus paluster</name>
    <dbReference type="NCBI Taxonomy" id="117069"/>
    <lineage>
        <taxon>Eukaryota</taxon>
        <taxon>Fungi</taxon>
        <taxon>Dikarya</taxon>
        <taxon>Basidiomycota</taxon>
        <taxon>Agaricomycotina</taxon>
        <taxon>Agaricomycetes</taxon>
        <taxon>Agaricomycetidae</taxon>
        <taxon>Agaricales</taxon>
        <taxon>Tricholomatineae</taxon>
        <taxon>Lyophyllaceae</taxon>
        <taxon>Sphagnurus</taxon>
    </lineage>
</organism>
<evidence type="ECO:0000256" key="3">
    <source>
        <dbReference type="ARBA" id="ARBA00022605"/>
    </source>
</evidence>
<feature type="domain" description="DAHP synthetase I/KDSA" evidence="7">
    <location>
        <begin position="84"/>
        <end position="248"/>
    </location>
</feature>
<keyword evidence="9" id="KW-1185">Reference proteome</keyword>
<dbReference type="OrthoDB" id="4699125at2759"/>
<name>A0A9P7FSY9_9AGAR</name>
<dbReference type="AlphaFoldDB" id="A0A9P7FSY9"/>
<comment type="catalytic activity">
    <reaction evidence="6">
        <text>D-erythrose 4-phosphate + phosphoenolpyruvate + H2O = 7-phospho-2-dehydro-3-deoxy-D-arabino-heptonate + phosphate</text>
        <dbReference type="Rhea" id="RHEA:14717"/>
        <dbReference type="ChEBI" id="CHEBI:15377"/>
        <dbReference type="ChEBI" id="CHEBI:16897"/>
        <dbReference type="ChEBI" id="CHEBI:43474"/>
        <dbReference type="ChEBI" id="CHEBI:58394"/>
        <dbReference type="ChEBI" id="CHEBI:58702"/>
        <dbReference type="EC" id="2.5.1.54"/>
    </reaction>
</comment>
<dbReference type="GO" id="GO:0009073">
    <property type="term" value="P:aromatic amino acid family biosynthetic process"/>
    <property type="evidence" value="ECO:0007669"/>
    <property type="project" value="UniProtKB-KW"/>
</dbReference>
<dbReference type="PANTHER" id="PTHR21225">
    <property type="entry name" value="PHOSPHO-2-DEHYDRO-3-DEOXYHEPTONATE ALDOLASE DAHP SYNTHETASE"/>
    <property type="match status" value="1"/>
</dbReference>
<protein>
    <recommendedName>
        <fullName evidence="2">3-deoxy-7-phosphoheptulonate synthase</fullName>
        <ecNumber evidence="2">2.5.1.54</ecNumber>
    </recommendedName>
</protein>
<dbReference type="PANTHER" id="PTHR21225:SF20">
    <property type="entry name" value="PHOSPHO-2-DEHYDRO-3-DEOXYHEPTONATE ALDOLASE"/>
    <property type="match status" value="1"/>
</dbReference>
<evidence type="ECO:0000313" key="9">
    <source>
        <dbReference type="Proteomes" id="UP000717328"/>
    </source>
</evidence>